<organism evidence="1 2">
    <name type="scientific">Agrobacterium vitis</name>
    <name type="common">Rhizobium vitis</name>
    <dbReference type="NCBI Taxonomy" id="373"/>
    <lineage>
        <taxon>Bacteria</taxon>
        <taxon>Pseudomonadati</taxon>
        <taxon>Pseudomonadota</taxon>
        <taxon>Alphaproteobacteria</taxon>
        <taxon>Hyphomicrobiales</taxon>
        <taxon>Rhizobiaceae</taxon>
        <taxon>Rhizobium/Agrobacterium group</taxon>
        <taxon>Agrobacterium</taxon>
    </lineage>
</organism>
<dbReference type="RefSeq" id="WP_060718593.1">
    <property type="nucleotide sequence ID" value="NZ_JABFNP010000001.1"/>
</dbReference>
<gene>
    <name evidence="1" type="ORF">DXT89_08485</name>
</gene>
<protein>
    <submittedName>
        <fullName evidence="1">Uncharacterized protein</fullName>
    </submittedName>
</protein>
<evidence type="ECO:0000313" key="2">
    <source>
        <dbReference type="Proteomes" id="UP000436911"/>
    </source>
</evidence>
<comment type="caution">
    <text evidence="1">The sequence shown here is derived from an EMBL/GenBank/DDBJ whole genome shotgun (WGS) entry which is preliminary data.</text>
</comment>
<dbReference type="EMBL" id="QUSG01000003">
    <property type="protein sequence ID" value="KAA3529731.1"/>
    <property type="molecule type" value="Genomic_DNA"/>
</dbReference>
<dbReference type="Proteomes" id="UP000436911">
    <property type="component" value="Unassembled WGS sequence"/>
</dbReference>
<accession>A0A368NR25</accession>
<sequence length="120" mass="14061">MFWLLKKLLPKRKPTDRDAVNLSRLPKPFNAEPEWKRVFLDSLRRNNLAPSAEVISHSSDLFDDYLHEPGRERGRVMAEYHADIFTDVALLRGLVPHLIEQTINRSPYAFSNIINHKELR</sequence>
<dbReference type="AlphaFoldDB" id="A0A368NR25"/>
<dbReference type="GeneID" id="60683843"/>
<evidence type="ECO:0000313" key="1">
    <source>
        <dbReference type="EMBL" id="KAA3529731.1"/>
    </source>
</evidence>
<proteinExistence type="predicted"/>
<name>A0A368NR25_AGRVI</name>
<reference evidence="1 2" key="1">
    <citation type="submission" date="2018-08" db="EMBL/GenBank/DDBJ databases">
        <title>Genome sequencing of Agrobacterium vitis strain ICMP 10754.</title>
        <authorList>
            <person name="Visnovsky S.B."/>
            <person name="Pitman A.R."/>
        </authorList>
    </citation>
    <scope>NUCLEOTIDE SEQUENCE [LARGE SCALE GENOMIC DNA]</scope>
    <source>
        <strain evidence="1 2">ICMP 10754</strain>
    </source>
</reference>